<dbReference type="GO" id="GO:0051539">
    <property type="term" value="F:4 iron, 4 sulfur cluster binding"/>
    <property type="evidence" value="ECO:0007669"/>
    <property type="project" value="UniProtKB-KW"/>
</dbReference>
<dbReference type="Pfam" id="PF00330">
    <property type="entry name" value="Aconitase"/>
    <property type="match status" value="1"/>
</dbReference>
<dbReference type="Gene3D" id="3.30.499.10">
    <property type="entry name" value="Aconitase, domain 3"/>
    <property type="match status" value="2"/>
</dbReference>
<feature type="binding site" evidence="6">
    <location>
        <position position="299"/>
    </location>
    <ligand>
        <name>[4Fe-4S] cluster</name>
        <dbReference type="ChEBI" id="CHEBI:49883"/>
    </ligand>
</feature>
<evidence type="ECO:0000313" key="9">
    <source>
        <dbReference type="Proteomes" id="UP000736328"/>
    </source>
</evidence>
<dbReference type="AlphaFoldDB" id="A0A933IAH4"/>
<dbReference type="InterPro" id="IPR018136">
    <property type="entry name" value="Aconitase_4Fe-4S_BS"/>
</dbReference>
<dbReference type="InterPro" id="IPR050067">
    <property type="entry name" value="IPM_dehydratase_rel_enz"/>
</dbReference>
<dbReference type="GO" id="GO:0009098">
    <property type="term" value="P:L-leucine biosynthetic process"/>
    <property type="evidence" value="ECO:0007669"/>
    <property type="project" value="UniProtKB-UniRule"/>
</dbReference>
<comment type="function">
    <text evidence="6">Catalyzes the isomerization between 2-isopropylmalate and 3-isopropylmalate, via the formation of 2-isopropylmaleate.</text>
</comment>
<dbReference type="EMBL" id="JACQXR010000132">
    <property type="protein sequence ID" value="MBI4727481.1"/>
    <property type="molecule type" value="Genomic_DNA"/>
</dbReference>
<dbReference type="PRINTS" id="PR00415">
    <property type="entry name" value="ACONITASE"/>
</dbReference>
<evidence type="ECO:0000256" key="1">
    <source>
        <dbReference type="ARBA" id="ARBA00022485"/>
    </source>
</evidence>
<keyword evidence="2 6" id="KW-0479">Metal-binding</keyword>
<dbReference type="NCBIfam" id="TIGR01343">
    <property type="entry name" value="hacA_fam"/>
    <property type="match status" value="1"/>
</dbReference>
<comment type="pathway">
    <text evidence="6">Amino-acid biosynthesis; L-leucine biosynthesis; L-leucine from 3-methyl-2-oxobutanoate: step 2/4.</text>
</comment>
<comment type="cofactor">
    <cofactor evidence="6">
        <name>[4Fe-4S] cluster</name>
        <dbReference type="ChEBI" id="CHEBI:49883"/>
    </cofactor>
    <text evidence="6">Binds 1 [4Fe-4S] cluster per subunit.</text>
</comment>
<keyword evidence="1 6" id="KW-0004">4Fe-4S</keyword>
<dbReference type="PANTHER" id="PTHR43822:SF2">
    <property type="entry name" value="HOMOACONITASE, MITOCHONDRIAL"/>
    <property type="match status" value="1"/>
</dbReference>
<evidence type="ECO:0000256" key="6">
    <source>
        <dbReference type="HAMAP-Rule" id="MF_01027"/>
    </source>
</evidence>
<comment type="catalytic activity">
    <reaction evidence="6">
        <text>(2R,3S)-3-isopropylmalate = (2S)-2-isopropylmalate</text>
        <dbReference type="Rhea" id="RHEA:32287"/>
        <dbReference type="ChEBI" id="CHEBI:1178"/>
        <dbReference type="ChEBI" id="CHEBI:35121"/>
        <dbReference type="EC" id="4.2.1.33"/>
    </reaction>
</comment>
<dbReference type="InterPro" id="IPR011826">
    <property type="entry name" value="HAcnase/IPMdehydase_lsu_prok"/>
</dbReference>
<keyword evidence="6" id="KW-0100">Branched-chain amino acid biosynthesis</keyword>
<gene>
    <name evidence="6" type="primary">leuC</name>
    <name evidence="8" type="ORF">HY768_09755</name>
</gene>
<feature type="domain" description="Aconitase/3-isopropylmalate dehydratase large subunit alpha/beta/alpha" evidence="7">
    <location>
        <begin position="7"/>
        <end position="410"/>
    </location>
</feature>
<dbReference type="PANTHER" id="PTHR43822">
    <property type="entry name" value="HOMOACONITASE, MITOCHONDRIAL-RELATED"/>
    <property type="match status" value="1"/>
</dbReference>
<keyword evidence="5 6" id="KW-0456">Lyase</keyword>
<dbReference type="CDD" id="cd01583">
    <property type="entry name" value="IPMI"/>
    <property type="match status" value="1"/>
</dbReference>
<reference evidence="8" key="1">
    <citation type="submission" date="2020-07" db="EMBL/GenBank/DDBJ databases">
        <title>Huge and variable diversity of episymbiotic CPR bacteria and DPANN archaea in groundwater ecosystems.</title>
        <authorList>
            <person name="He C.Y."/>
            <person name="Keren R."/>
            <person name="Whittaker M."/>
            <person name="Farag I.F."/>
            <person name="Doudna J."/>
            <person name="Cate J.H.D."/>
            <person name="Banfield J.F."/>
        </authorList>
    </citation>
    <scope>NUCLEOTIDE SEQUENCE</scope>
    <source>
        <strain evidence="8">NC_groundwater_1520_Pr4_B-0.1um_53_5</strain>
    </source>
</reference>
<evidence type="ECO:0000256" key="5">
    <source>
        <dbReference type="ARBA" id="ARBA00023239"/>
    </source>
</evidence>
<sequence length="419" mass="44980">MGLTISEKIFSEHLGCESRAGQLVVPPVDVAMFQDGTGPLGVQELEKMNLVKAVNPKTRILFIDHASPSPRKELSNAHLMLRDFAKKTGAILSDSGEGICHQRLVEEYVSPGQIVVGADSHTCTAGALGAFATGMGSTDVALAFALGKTWFRIPQTFKFVIKGKISEGVYAKDVILHIIGKIGADGADYKAMEFAGDGAENLDLESRFTITNMAVEAGGKTGLFATDNKTKDYLVARGRGEKFRKIESDAEAHFENTYEFDLSKIEPTISLPHTVDNTKTTREAEKEGIALHQVVIGTCTNGRMSDLRIAAKILKGKKIHPDVRLIVIPASREIYIKAMDEGLLRIFVESGGAILSPGCGPCVGVHGGILGDGERVLSTQNRNFEGRMGNTQGFIFLGSPATAAASAIAGKIIDPRKYM</sequence>
<dbReference type="HAMAP" id="MF_01027">
    <property type="entry name" value="LeuC_type2"/>
    <property type="match status" value="1"/>
</dbReference>
<keyword evidence="6" id="KW-0028">Amino-acid biosynthesis</keyword>
<keyword evidence="3 6" id="KW-0408">Iron</keyword>
<evidence type="ECO:0000313" key="8">
    <source>
        <dbReference type="EMBL" id="MBI4727481.1"/>
    </source>
</evidence>
<dbReference type="InterPro" id="IPR015931">
    <property type="entry name" value="Acnase/IPM_dHydase_lsu_aba_1/3"/>
</dbReference>
<evidence type="ECO:0000256" key="4">
    <source>
        <dbReference type="ARBA" id="ARBA00023014"/>
    </source>
</evidence>
<keyword evidence="4 6" id="KW-0411">Iron-sulfur</keyword>
<dbReference type="InterPro" id="IPR033941">
    <property type="entry name" value="IPMI_cat"/>
</dbReference>
<accession>A0A933IAH4</accession>
<dbReference type="SUPFAM" id="SSF53732">
    <property type="entry name" value="Aconitase iron-sulfur domain"/>
    <property type="match status" value="1"/>
</dbReference>
<dbReference type="Proteomes" id="UP000736328">
    <property type="component" value="Unassembled WGS sequence"/>
</dbReference>
<dbReference type="NCBIfam" id="TIGR02086">
    <property type="entry name" value="IPMI_arch"/>
    <property type="match status" value="1"/>
</dbReference>
<evidence type="ECO:0000256" key="2">
    <source>
        <dbReference type="ARBA" id="ARBA00022723"/>
    </source>
</evidence>
<evidence type="ECO:0000256" key="3">
    <source>
        <dbReference type="ARBA" id="ARBA00023004"/>
    </source>
</evidence>
<proteinExistence type="inferred from homology"/>
<comment type="caution">
    <text evidence="8">The sequence shown here is derived from an EMBL/GenBank/DDBJ whole genome shotgun (WGS) entry which is preliminary data.</text>
</comment>
<comment type="subunit">
    <text evidence="6">Heterodimer of LeuC and LeuD.</text>
</comment>
<feature type="binding site" evidence="6">
    <location>
        <position position="359"/>
    </location>
    <ligand>
        <name>[4Fe-4S] cluster</name>
        <dbReference type="ChEBI" id="CHEBI:49883"/>
    </ligand>
</feature>
<dbReference type="GO" id="GO:0003861">
    <property type="term" value="F:3-isopropylmalate dehydratase activity"/>
    <property type="evidence" value="ECO:0007669"/>
    <property type="project" value="UniProtKB-UniRule"/>
</dbReference>
<keyword evidence="6" id="KW-0432">Leucine biosynthesis</keyword>
<name>A0A933IAH4_UNCT6</name>
<dbReference type="PROSITE" id="PS01244">
    <property type="entry name" value="ACONITASE_2"/>
    <property type="match status" value="1"/>
</dbReference>
<evidence type="ECO:0000259" key="7">
    <source>
        <dbReference type="Pfam" id="PF00330"/>
    </source>
</evidence>
<protein>
    <recommendedName>
        <fullName evidence="6">3-isopropylmalate dehydratase large subunit</fullName>
        <ecNumber evidence="6">4.2.1.33</ecNumber>
    </recommendedName>
    <alternativeName>
        <fullName evidence="6">Alpha-IPM isomerase</fullName>
        <shortName evidence="6">IPMI</shortName>
    </alternativeName>
    <alternativeName>
        <fullName evidence="6">Isopropylmalate isomerase</fullName>
    </alternativeName>
</protein>
<dbReference type="InterPro" id="IPR006251">
    <property type="entry name" value="Homoacnase/IPMdehydase_lsu"/>
</dbReference>
<organism evidence="8 9">
    <name type="scientific">candidate division TA06 bacterium</name>
    <dbReference type="NCBI Taxonomy" id="2250710"/>
    <lineage>
        <taxon>Bacteria</taxon>
        <taxon>Bacteria division TA06</taxon>
    </lineage>
</organism>
<dbReference type="InterPro" id="IPR001030">
    <property type="entry name" value="Acoase/IPM_deHydtase_lsu_aba"/>
</dbReference>
<dbReference type="GO" id="GO:0046872">
    <property type="term" value="F:metal ion binding"/>
    <property type="evidence" value="ECO:0007669"/>
    <property type="project" value="UniProtKB-KW"/>
</dbReference>
<dbReference type="NCBIfam" id="NF001614">
    <property type="entry name" value="PRK00402.1"/>
    <property type="match status" value="1"/>
</dbReference>
<dbReference type="PROSITE" id="PS00450">
    <property type="entry name" value="ACONITASE_1"/>
    <property type="match status" value="1"/>
</dbReference>
<dbReference type="InterPro" id="IPR036008">
    <property type="entry name" value="Aconitase_4Fe-4S_dom"/>
</dbReference>
<feature type="binding site" evidence="6">
    <location>
        <position position="362"/>
    </location>
    <ligand>
        <name>[4Fe-4S] cluster</name>
        <dbReference type="ChEBI" id="CHEBI:49883"/>
    </ligand>
</feature>
<dbReference type="EC" id="4.2.1.33" evidence="6"/>
<comment type="similarity">
    <text evidence="6">Belongs to the aconitase/IPM isomerase family. LeuC type 2 subfamily.</text>
</comment>